<dbReference type="InterPro" id="IPR036188">
    <property type="entry name" value="FAD/NAD-bd_sf"/>
</dbReference>
<dbReference type="HOGENOM" id="CLU_024648_6_1_5"/>
<feature type="compositionally biased region" description="Pro residues" evidence="1">
    <location>
        <begin position="406"/>
        <end position="415"/>
    </location>
</feature>
<dbReference type="SUPFAM" id="SSF51905">
    <property type="entry name" value="FAD/NAD(P)-binding domain"/>
    <property type="match status" value="1"/>
</dbReference>
<feature type="region of interest" description="Disordered" evidence="1">
    <location>
        <begin position="396"/>
        <end position="415"/>
    </location>
</feature>
<dbReference type="EMBL" id="CP002568">
    <property type="protein sequence ID" value="ADZ70914.1"/>
    <property type="molecule type" value="Genomic_DNA"/>
</dbReference>
<dbReference type="Proteomes" id="UP000008130">
    <property type="component" value="Chromosome"/>
</dbReference>
<dbReference type="AlphaFoldDB" id="F2J2K0"/>
<dbReference type="Gene3D" id="3.30.9.100">
    <property type="match status" value="1"/>
</dbReference>
<dbReference type="STRING" id="991905.SL003B_2490"/>
<evidence type="ECO:0000313" key="2">
    <source>
        <dbReference type="EMBL" id="ADZ70914.1"/>
    </source>
</evidence>
<dbReference type="Gene3D" id="3.50.50.60">
    <property type="entry name" value="FAD/NAD(P)-binding domain"/>
    <property type="match status" value="1"/>
</dbReference>
<proteinExistence type="predicted"/>
<dbReference type="KEGG" id="pgv:SL003B_2490"/>
<accession>F2J2K0</accession>
<reference evidence="2 3" key="1">
    <citation type="journal article" date="2011" name="J. Bacteriol.">
        <title>Complete genome sequence of Polymorphum gilvum SL003B-26A1T, a crude oil-degrading bacterium from oil-polluted saline soil.</title>
        <authorList>
            <person name="Li S.G."/>
            <person name="Tang Y.Q."/>
            <person name="Nie Y."/>
            <person name="Cai M."/>
            <person name="Wu X.L."/>
        </authorList>
    </citation>
    <scope>NUCLEOTIDE SEQUENCE [LARGE SCALE GENOMIC DNA]</scope>
    <source>
        <strain evidence="3">LMG 25793 / CGMCC 1.9160 / SL003B-26A1</strain>
    </source>
</reference>
<dbReference type="eggNOG" id="COG0644">
    <property type="taxonomic scope" value="Bacteria"/>
</dbReference>
<gene>
    <name evidence="2" type="ordered locus">SL003B_2490</name>
</gene>
<organism evidence="2 3">
    <name type="scientific">Polymorphum gilvum (strain LMG 25793 / CGMCC 1.9160 / SL003B-26A1)</name>
    <dbReference type="NCBI Taxonomy" id="991905"/>
    <lineage>
        <taxon>Bacteria</taxon>
        <taxon>Pseudomonadati</taxon>
        <taxon>Pseudomonadota</taxon>
        <taxon>Alphaproteobacteria</taxon>
        <taxon>Rhodobacterales</taxon>
        <taxon>Paracoccaceae</taxon>
        <taxon>Polymorphum</taxon>
    </lineage>
</organism>
<evidence type="ECO:0000313" key="3">
    <source>
        <dbReference type="Proteomes" id="UP000008130"/>
    </source>
</evidence>
<name>F2J2K0_POLGS</name>
<keyword evidence="3" id="KW-1185">Reference proteome</keyword>
<protein>
    <submittedName>
        <fullName evidence="2">PimS2 protein</fullName>
    </submittedName>
</protein>
<sequence>MVLIDPGTTRPRLEGLGERVAGLLAAKGLDAALAAAGPRLPRTVRWAGLTGSENGERLVRRDAFDAALRAAAQAAGACLLTARVSRIDDADVARGVALRLSDGTALRARLMLDARGRHAHSHARALRRARGPATLAVAGRVAGLPVEPGIRVAATPQGWLWDACDPGFGRWIQICIDAGDLSGDLSGELPGSGPAALAARLAGFLAQPCLDGRYAGAVADGQPVARHCALTLSAPDLAPPLVPVGDAAAAIDPLSGHGLFWALSSALAAAPMVRTLLDDPGQGAGRAARFHRDRVVGTFWRQARIGRDFYRLERGLAEYPFWAARAAWPDDRPAHAAPTETRLERRVVVDGDRLAERDVLVTPRDPDGVAFVAGLPVADLLARLRDGAGSVPDPAAGWLASRGLARPPPATRPLS</sequence>
<dbReference type="PATRIC" id="fig|991905.3.peg.2552"/>
<evidence type="ECO:0000256" key="1">
    <source>
        <dbReference type="SAM" id="MobiDB-lite"/>
    </source>
</evidence>